<evidence type="ECO:0000256" key="1">
    <source>
        <dbReference type="ARBA" id="ARBA00004935"/>
    </source>
</evidence>
<evidence type="ECO:0000256" key="4">
    <source>
        <dbReference type="ARBA" id="ARBA00022676"/>
    </source>
</evidence>
<evidence type="ECO:0000313" key="8">
    <source>
        <dbReference type="Proteomes" id="UP001141552"/>
    </source>
</evidence>
<dbReference type="Pfam" id="PF00201">
    <property type="entry name" value="UDPGT"/>
    <property type="match status" value="2"/>
</dbReference>
<reference evidence="7" key="1">
    <citation type="submission" date="2022-02" db="EMBL/GenBank/DDBJ databases">
        <authorList>
            <person name="Henning P.M."/>
            <person name="McCubbin A.G."/>
            <person name="Shore J.S."/>
        </authorList>
    </citation>
    <scope>NUCLEOTIDE SEQUENCE</scope>
    <source>
        <strain evidence="7">F60SS</strain>
        <tissue evidence="7">Leaves</tissue>
    </source>
</reference>
<dbReference type="InterPro" id="IPR002213">
    <property type="entry name" value="UDP_glucos_trans"/>
</dbReference>
<name>A0A9Q0G347_9ROSI</name>
<dbReference type="FunFam" id="3.40.50.2000:FF:000071">
    <property type="entry name" value="Glycosyltransferase"/>
    <property type="match status" value="1"/>
</dbReference>
<dbReference type="SUPFAM" id="SSF53756">
    <property type="entry name" value="UDP-Glycosyltransferase/glycogen phosphorylase"/>
    <property type="match status" value="2"/>
</dbReference>
<dbReference type="OrthoDB" id="5835829at2759"/>
<protein>
    <recommendedName>
        <fullName evidence="3">anthocyanidin 3-O-glucosyltransferase</fullName>
        <ecNumber evidence="3">2.4.1.115</ecNumber>
    </recommendedName>
</protein>
<dbReference type="FunFam" id="3.40.50.2000:FF:000060">
    <property type="entry name" value="Glycosyltransferase"/>
    <property type="match status" value="1"/>
</dbReference>
<dbReference type="GO" id="GO:0047213">
    <property type="term" value="F:anthocyanidin 3-O-glucosyltransferase activity"/>
    <property type="evidence" value="ECO:0007669"/>
    <property type="project" value="UniProtKB-EC"/>
</dbReference>
<dbReference type="CDD" id="cd03784">
    <property type="entry name" value="GT1_Gtf-like"/>
    <property type="match status" value="2"/>
</dbReference>
<gene>
    <name evidence="7" type="ORF">Tsubulata_033071</name>
</gene>
<evidence type="ECO:0000256" key="5">
    <source>
        <dbReference type="ARBA" id="ARBA00022679"/>
    </source>
</evidence>
<dbReference type="PANTHER" id="PTHR48047:SF45">
    <property type="entry name" value="SCOPOLETIN GLUCOSYLTRANSFERASE-LIKE"/>
    <property type="match status" value="1"/>
</dbReference>
<evidence type="ECO:0000313" key="7">
    <source>
        <dbReference type="EMBL" id="KAJ4842659.1"/>
    </source>
</evidence>
<comment type="caution">
    <text evidence="7">The sequence shown here is derived from an EMBL/GenBank/DDBJ whole genome shotgun (WGS) entry which is preliminary data.</text>
</comment>
<dbReference type="Proteomes" id="UP001141552">
    <property type="component" value="Unassembled WGS sequence"/>
</dbReference>
<dbReference type="FunFam" id="3.40.50.2000:FF:000047">
    <property type="entry name" value="Glycosyltransferase"/>
    <property type="match status" value="1"/>
</dbReference>
<dbReference type="Gene3D" id="3.40.50.2000">
    <property type="entry name" value="Glycogen Phosphorylase B"/>
    <property type="match status" value="4"/>
</dbReference>
<dbReference type="EC" id="2.4.1.115" evidence="3"/>
<proteinExistence type="inferred from homology"/>
<comment type="similarity">
    <text evidence="2">Belongs to the UDP-glycosyltransferase family.</text>
</comment>
<keyword evidence="8" id="KW-1185">Reference proteome</keyword>
<dbReference type="PANTHER" id="PTHR48047">
    <property type="entry name" value="GLYCOSYLTRANSFERASE"/>
    <property type="match status" value="1"/>
</dbReference>
<dbReference type="EMBL" id="JAKUCV010002437">
    <property type="protein sequence ID" value="KAJ4842659.1"/>
    <property type="molecule type" value="Genomic_DNA"/>
</dbReference>
<comment type="pathway">
    <text evidence="1">Pigment biosynthesis; anthocyanin biosynthesis.</text>
</comment>
<dbReference type="AlphaFoldDB" id="A0A9Q0G347"/>
<sequence>MIMSNFTSSQLEKAIAHEASGGLKATIVTTPFNASYLSKTIERAQHLGLEIDIQIIEFPSAEVGLPEGYEHLDKVAMDLQMTNKFCQGLALLKDPLEKLVQEFQPDCIVSDQLFPWTADVAAKFTRKQMPPAPEADTPFANLLKEVSPSELKSYGMVFNSFYELESAYVDHYRKSLGRKAWHVGPVFLCNKDVQDKVGRGKDAPIAQHDCLLKWLNLKKPNSVVYVCFGSLVKIPTSQLQEIAKGLDNSGKQFVWVVNEGSQEDEKDWIPEGFEKRIEGKGLIIRGWAPQALILEHEAIGGFVTHCGWNSTLEGITTGLPMVTFPVLKIGISLGASAYGDDIKSEAIEKAVTRVMEGEEAEEMRKKAKEFGEQARKAVEEGGSSYTDLSLKATIVTTPLNVPLFSETIQRMKSLGADIDVQTVRFPPPNETGLPEGCENSDGFAFQENVKELAPKFLKATTKLQEPLEMLLEETRPDCLVADMFFPWATDAAAKFGIPRLVFHGTSFFALSAGECVRQYEPYKKVASDSELFVVPNLPHEITMTREQLPDFMREGIETPFSEFLKACKESELTSYGVIANSFYELEPAYADFYTQVLGRRAWHIGPVSLCNRGIEDKARRGGKEASIDEHECLKWLDSKQANSLKEIAIGLEASGQQFIWVVKKDKKSQGGEDDWLPEGFEERMQGKGLIIRGWAPQVLILDHQAIGGFVTHCGWNSTLEGIAAGKPMVTWPLFAEQFYNEKLVTQVLKTGVAVGATTWARVHTDEVKSEAIGRSITQIMASDETEEMRKRARNLGELAKRAVEEGGSSYSNFNDLIQELRSRP</sequence>
<evidence type="ECO:0000256" key="2">
    <source>
        <dbReference type="ARBA" id="ARBA00009995"/>
    </source>
</evidence>
<comment type="catalytic activity">
    <reaction evidence="6">
        <text>an anthocyanidin + UDP-alpha-D-glucose + H(+) = an anthocyanidin 3-O-beta-D-glucoside + UDP</text>
        <dbReference type="Rhea" id="RHEA:20093"/>
        <dbReference type="ChEBI" id="CHEBI:15378"/>
        <dbReference type="ChEBI" id="CHEBI:16307"/>
        <dbReference type="ChEBI" id="CHEBI:58223"/>
        <dbReference type="ChEBI" id="CHEBI:58885"/>
        <dbReference type="ChEBI" id="CHEBI:143576"/>
        <dbReference type="EC" id="2.4.1.115"/>
    </reaction>
</comment>
<accession>A0A9Q0G347</accession>
<evidence type="ECO:0000256" key="6">
    <source>
        <dbReference type="ARBA" id="ARBA00047606"/>
    </source>
</evidence>
<dbReference type="PROSITE" id="PS00375">
    <property type="entry name" value="UDPGT"/>
    <property type="match status" value="1"/>
</dbReference>
<organism evidence="7 8">
    <name type="scientific">Turnera subulata</name>
    <dbReference type="NCBI Taxonomy" id="218843"/>
    <lineage>
        <taxon>Eukaryota</taxon>
        <taxon>Viridiplantae</taxon>
        <taxon>Streptophyta</taxon>
        <taxon>Embryophyta</taxon>
        <taxon>Tracheophyta</taxon>
        <taxon>Spermatophyta</taxon>
        <taxon>Magnoliopsida</taxon>
        <taxon>eudicotyledons</taxon>
        <taxon>Gunneridae</taxon>
        <taxon>Pentapetalae</taxon>
        <taxon>rosids</taxon>
        <taxon>fabids</taxon>
        <taxon>Malpighiales</taxon>
        <taxon>Passifloraceae</taxon>
        <taxon>Turnera</taxon>
    </lineage>
</organism>
<evidence type="ECO:0000256" key="3">
    <source>
        <dbReference type="ARBA" id="ARBA00012585"/>
    </source>
</evidence>
<dbReference type="InterPro" id="IPR035595">
    <property type="entry name" value="UDP_glycos_trans_CS"/>
</dbReference>
<keyword evidence="4" id="KW-0328">Glycosyltransferase</keyword>
<reference evidence="7" key="2">
    <citation type="journal article" date="2023" name="Plants (Basel)">
        <title>Annotation of the Turnera subulata (Passifloraceae) Draft Genome Reveals the S-Locus Evolved after the Divergence of Turneroideae from Passifloroideae in a Stepwise Manner.</title>
        <authorList>
            <person name="Henning P.M."/>
            <person name="Roalson E.H."/>
            <person name="Mir W."/>
            <person name="McCubbin A.G."/>
            <person name="Shore J.S."/>
        </authorList>
    </citation>
    <scope>NUCLEOTIDE SEQUENCE</scope>
    <source>
        <strain evidence="7">F60SS</strain>
    </source>
</reference>
<keyword evidence="5" id="KW-0808">Transferase</keyword>